<dbReference type="AlphaFoldDB" id="A0A2X2C406"/>
<keyword evidence="2" id="KW-0472">Membrane</keyword>
<evidence type="ECO:0000313" key="4">
    <source>
        <dbReference type="Proteomes" id="UP000250443"/>
    </source>
</evidence>
<proteinExistence type="predicted"/>
<dbReference type="Proteomes" id="UP000250443">
    <property type="component" value="Unassembled WGS sequence"/>
</dbReference>
<organism evidence="3 4">
    <name type="scientific">Pseudomonas luteola</name>
    <dbReference type="NCBI Taxonomy" id="47886"/>
    <lineage>
        <taxon>Bacteria</taxon>
        <taxon>Pseudomonadati</taxon>
        <taxon>Pseudomonadota</taxon>
        <taxon>Gammaproteobacteria</taxon>
        <taxon>Pseudomonadales</taxon>
        <taxon>Pseudomonadaceae</taxon>
        <taxon>Pseudomonas</taxon>
    </lineage>
</organism>
<evidence type="ECO:0000313" key="3">
    <source>
        <dbReference type="EMBL" id="SPZ00256.1"/>
    </source>
</evidence>
<reference evidence="3 4" key="1">
    <citation type="submission" date="2018-06" db="EMBL/GenBank/DDBJ databases">
        <authorList>
            <consortium name="Pathogen Informatics"/>
            <person name="Doyle S."/>
        </authorList>
    </citation>
    <scope>NUCLEOTIDE SEQUENCE [LARGE SCALE GENOMIC DNA]</scope>
    <source>
        <strain evidence="3 4">NCTC11842</strain>
    </source>
</reference>
<sequence length="59" mass="6533">MKSISEMQEGLERELRREEAESNARYEKASRITWQDIAAAVGSVGTTSVLAIVALYFLG</sequence>
<dbReference type="RefSeq" id="WP_073450782.1">
    <property type="nucleotide sequence ID" value="NZ_FQYS01000024.1"/>
</dbReference>
<gene>
    <name evidence="3" type="ORF">NCTC11842_00401</name>
</gene>
<accession>A0A2X2C406</accession>
<name>A0A2X2C406_PSELU</name>
<feature type="compositionally biased region" description="Basic and acidic residues" evidence="1">
    <location>
        <begin position="10"/>
        <end position="27"/>
    </location>
</feature>
<keyword evidence="2" id="KW-0812">Transmembrane</keyword>
<evidence type="ECO:0000256" key="1">
    <source>
        <dbReference type="SAM" id="MobiDB-lite"/>
    </source>
</evidence>
<keyword evidence="2" id="KW-1133">Transmembrane helix</keyword>
<protein>
    <submittedName>
        <fullName evidence="3">Uncharacterized protein</fullName>
    </submittedName>
</protein>
<feature type="region of interest" description="Disordered" evidence="1">
    <location>
        <begin position="1"/>
        <end position="27"/>
    </location>
</feature>
<evidence type="ECO:0000256" key="2">
    <source>
        <dbReference type="SAM" id="Phobius"/>
    </source>
</evidence>
<feature type="transmembrane region" description="Helical" evidence="2">
    <location>
        <begin position="37"/>
        <end position="58"/>
    </location>
</feature>
<dbReference type="EMBL" id="UAUF01000002">
    <property type="protein sequence ID" value="SPZ00256.1"/>
    <property type="molecule type" value="Genomic_DNA"/>
</dbReference>